<dbReference type="Proteomes" id="UP000316270">
    <property type="component" value="Chromosome 12"/>
</dbReference>
<evidence type="ECO:0000313" key="3">
    <source>
        <dbReference type="EMBL" id="QDS74888.1"/>
    </source>
</evidence>
<dbReference type="EMBL" id="CP042196">
    <property type="protein sequence ID" value="QDS74888.1"/>
    <property type="molecule type" value="Genomic_DNA"/>
</dbReference>
<reference evidence="3 4" key="1">
    <citation type="submission" date="2019-07" db="EMBL/GenBank/DDBJ databases">
        <title>Finished genome of Venturia effusa.</title>
        <authorList>
            <person name="Young C.A."/>
            <person name="Cox M.P."/>
            <person name="Ganley A.R.D."/>
            <person name="David W.J."/>
        </authorList>
    </citation>
    <scope>NUCLEOTIDE SEQUENCE [LARGE SCALE GENOMIC DNA]</scope>
    <source>
        <strain evidence="4">albino</strain>
    </source>
</reference>
<dbReference type="PANTHER" id="PTHR43668:SF5">
    <property type="entry name" value="AMIDOHYDROLASE 3 DOMAIN-CONTAINING PROTEIN"/>
    <property type="match status" value="1"/>
</dbReference>
<dbReference type="PANTHER" id="PTHR43668">
    <property type="entry name" value="ALLANTOINASE"/>
    <property type="match status" value="1"/>
</dbReference>
<proteinExistence type="predicted"/>
<evidence type="ECO:0000259" key="2">
    <source>
        <dbReference type="Pfam" id="PF01979"/>
    </source>
</evidence>
<dbReference type="Pfam" id="PF01979">
    <property type="entry name" value="Amidohydro_1"/>
    <property type="match status" value="1"/>
</dbReference>
<gene>
    <name evidence="3" type="ORF">FKW77_003653</name>
</gene>
<organism evidence="3 4">
    <name type="scientific">Venturia effusa</name>
    <dbReference type="NCBI Taxonomy" id="50376"/>
    <lineage>
        <taxon>Eukaryota</taxon>
        <taxon>Fungi</taxon>
        <taxon>Dikarya</taxon>
        <taxon>Ascomycota</taxon>
        <taxon>Pezizomycotina</taxon>
        <taxon>Dothideomycetes</taxon>
        <taxon>Pleosporomycetidae</taxon>
        <taxon>Venturiales</taxon>
        <taxon>Venturiaceae</taxon>
        <taxon>Venturia</taxon>
    </lineage>
</organism>
<dbReference type="GO" id="GO:0006145">
    <property type="term" value="P:purine nucleobase catabolic process"/>
    <property type="evidence" value="ECO:0007669"/>
    <property type="project" value="TreeGrafter"/>
</dbReference>
<dbReference type="SUPFAM" id="SSF51338">
    <property type="entry name" value="Composite domain of metallo-dependent hydrolases"/>
    <property type="match status" value="1"/>
</dbReference>
<keyword evidence="1" id="KW-1133">Transmembrane helix</keyword>
<keyword evidence="1" id="KW-0812">Transmembrane</keyword>
<evidence type="ECO:0000256" key="1">
    <source>
        <dbReference type="SAM" id="Phobius"/>
    </source>
</evidence>
<keyword evidence="4" id="KW-1185">Reference proteome</keyword>
<dbReference type="AlphaFoldDB" id="A0A517LGW7"/>
<dbReference type="OrthoDB" id="10258955at2759"/>
<accession>A0A517LGW7</accession>
<feature type="transmembrane region" description="Helical" evidence="1">
    <location>
        <begin position="23"/>
        <end position="42"/>
    </location>
</feature>
<name>A0A517LGW7_9PEZI</name>
<feature type="domain" description="Amidohydrolase-related" evidence="2">
    <location>
        <begin position="419"/>
        <end position="512"/>
    </location>
</feature>
<dbReference type="InterPro" id="IPR006680">
    <property type="entry name" value="Amidohydro-rel"/>
</dbReference>
<dbReference type="GO" id="GO:0004038">
    <property type="term" value="F:allantoinase activity"/>
    <property type="evidence" value="ECO:0007669"/>
    <property type="project" value="TreeGrafter"/>
</dbReference>
<dbReference type="InterPro" id="IPR032466">
    <property type="entry name" value="Metal_Hydrolase"/>
</dbReference>
<dbReference type="Gene3D" id="2.30.40.10">
    <property type="entry name" value="Urease, subunit C, domain 1"/>
    <property type="match status" value="1"/>
</dbReference>
<evidence type="ECO:0000313" key="4">
    <source>
        <dbReference type="Proteomes" id="UP000316270"/>
    </source>
</evidence>
<dbReference type="InterPro" id="IPR050138">
    <property type="entry name" value="DHOase/Allantoinase_Hydrolase"/>
</dbReference>
<protein>
    <recommendedName>
        <fullName evidence="2">Amidohydrolase-related domain-containing protein</fullName>
    </recommendedName>
</protein>
<keyword evidence="1" id="KW-0472">Membrane</keyword>
<dbReference type="GO" id="GO:0005737">
    <property type="term" value="C:cytoplasm"/>
    <property type="evidence" value="ECO:0007669"/>
    <property type="project" value="TreeGrafter"/>
</dbReference>
<dbReference type="InterPro" id="IPR011059">
    <property type="entry name" value="Metal-dep_hydrolase_composite"/>
</dbReference>
<dbReference type="SUPFAM" id="SSF51556">
    <property type="entry name" value="Metallo-dependent hydrolases"/>
    <property type="match status" value="2"/>
</dbReference>
<dbReference type="Gene3D" id="3.20.20.140">
    <property type="entry name" value="Metal-dependent hydrolases"/>
    <property type="match status" value="2"/>
</dbReference>
<sequence length="941" mass="102005">MGNNVIPLSIESSVRRNQRRLKLPNSFIAVLVVILFLQFWVLPQLSSTTSSSAVKLSQFHHERLEAGLQKCAEFNAPPITYPTTGRKNSRWDPVVGQNGTVVLRNVTLFDGDTILKSSVDIVFSQGVITDVESDVVIPHGAKVLDLAGKWVTPGLVDMHSHHLAYTWPSLVATDDGNEVNDAFGPLTPFVRSLDSIKPYDEGTTWIRSGGVTSSLILPGSANIMGGEAYIVKNVLRAGKDGEETVEEMLLDHGLPKSDRRRYMKMACGENPKGLYKHTRMGNAYIFRKHMERAEELKTQQDAWCLSAAAAKESGNEAAIMALTAPKAGLPEQLELDSTVGILRGKVGVNIHCYEPEDMEDMLLHSKEFGFRIQAFHHALSAWKIPELLKDSGENITIAIFSDFGFYKKEGYDSNLYAGKILAEHDVPVAYKSDHVIEGTSAKYLLFQAAMAHSFGFPEVKALQSVTSVPAKSLEQDHRIGYARAGFDADLVVWDSHPLSVGATPLQVFVDGKPTLDEKVVAESMSKVKAEETKQFPQSRTRPLIDDASKSAICTSIAKSSSVMITGIQKSYLEEPTVKSESTTRNKTIIIKSGKISCFDSFEKCASSNEHLPTIRLNNGHVLPGLTAVSESLGMQEIAAEKSTSDGPVSKTSDPTNPESIVFAKFGIHLEGKAFKRAQIGGVTRAVTTPLMQGFLGGVSVGIKTGEKNTLLDGGIFQSEVGLHFVIGQQAKSTNSLSSISAQVSKLRQILKSSKNMDSVFGAAKNGTIPLVIHTENKYDIQQMILLKEDLPSLNLVIFGGAEAPSVAKELAKANIPVILTRNRGACDTWEKKDILPGPPLSQSPASVLAEAGVLFGLAIESDEGDSHIHNLPLEASWAAKYAGLSEHAAVSLVSTNIEKILGLNKEKKGDIVIWEGNPLQFGASVAITIDGHHDTVHQSDL</sequence>